<dbReference type="EMBL" id="JANPWB010000013">
    <property type="protein sequence ID" value="KAJ1104679.1"/>
    <property type="molecule type" value="Genomic_DNA"/>
</dbReference>
<comment type="caution">
    <text evidence="2">The sequence shown here is derived from an EMBL/GenBank/DDBJ whole genome shotgun (WGS) entry which is preliminary data.</text>
</comment>
<dbReference type="AlphaFoldDB" id="A0AAV7MNK8"/>
<reference evidence="2" key="1">
    <citation type="journal article" date="2022" name="bioRxiv">
        <title>Sequencing and chromosome-scale assembly of the giantPleurodeles waltlgenome.</title>
        <authorList>
            <person name="Brown T."/>
            <person name="Elewa A."/>
            <person name="Iarovenko S."/>
            <person name="Subramanian E."/>
            <person name="Araus A.J."/>
            <person name="Petzold A."/>
            <person name="Susuki M."/>
            <person name="Suzuki K.-i.T."/>
            <person name="Hayashi T."/>
            <person name="Toyoda A."/>
            <person name="Oliveira C."/>
            <person name="Osipova E."/>
            <person name="Leigh N.D."/>
            <person name="Simon A."/>
            <person name="Yun M.H."/>
        </authorList>
    </citation>
    <scope>NUCLEOTIDE SEQUENCE</scope>
    <source>
        <strain evidence="2">20211129_DDA</strain>
        <tissue evidence="2">Liver</tissue>
    </source>
</reference>
<feature type="compositionally biased region" description="Basic and acidic residues" evidence="1">
    <location>
        <begin position="1"/>
        <end position="16"/>
    </location>
</feature>
<proteinExistence type="predicted"/>
<organism evidence="2 3">
    <name type="scientific">Pleurodeles waltl</name>
    <name type="common">Iberian ribbed newt</name>
    <dbReference type="NCBI Taxonomy" id="8319"/>
    <lineage>
        <taxon>Eukaryota</taxon>
        <taxon>Metazoa</taxon>
        <taxon>Chordata</taxon>
        <taxon>Craniata</taxon>
        <taxon>Vertebrata</taxon>
        <taxon>Euteleostomi</taxon>
        <taxon>Amphibia</taxon>
        <taxon>Batrachia</taxon>
        <taxon>Caudata</taxon>
        <taxon>Salamandroidea</taxon>
        <taxon>Salamandridae</taxon>
        <taxon>Pleurodelinae</taxon>
        <taxon>Pleurodeles</taxon>
    </lineage>
</organism>
<feature type="region of interest" description="Disordered" evidence="1">
    <location>
        <begin position="1"/>
        <end position="41"/>
    </location>
</feature>
<accession>A0AAV7MNK8</accession>
<protein>
    <submittedName>
        <fullName evidence="2">Uncharacterized protein</fullName>
    </submittedName>
</protein>
<sequence length="173" mass="18899">MTTACIKKDRSLKDMLTKPSGGSVGDRPPPGNEEAPTDGEEVVSQRVRDNPNITGVKFGGDDHTISQYADEVIVALDNSLSALPVFFTEVDTFGAAAGFLINFWKSQTLNLIVPPGAEVQLSNQYPIEWAEISIPYLGIQLALTVAATATLNYRTFLQRVTKDLEPRCLYHLS</sequence>
<evidence type="ECO:0000256" key="1">
    <source>
        <dbReference type="SAM" id="MobiDB-lite"/>
    </source>
</evidence>
<gene>
    <name evidence="2" type="ORF">NDU88_002088</name>
</gene>
<dbReference type="Proteomes" id="UP001066276">
    <property type="component" value="Chromosome 9"/>
</dbReference>
<name>A0AAV7MNK8_PLEWA</name>
<evidence type="ECO:0000313" key="3">
    <source>
        <dbReference type="Proteomes" id="UP001066276"/>
    </source>
</evidence>
<evidence type="ECO:0000313" key="2">
    <source>
        <dbReference type="EMBL" id="KAJ1104679.1"/>
    </source>
</evidence>
<keyword evidence="3" id="KW-1185">Reference proteome</keyword>